<dbReference type="AlphaFoldDB" id="A0A1F4U2S7"/>
<evidence type="ECO:0000259" key="3">
    <source>
        <dbReference type="PROSITE" id="PS50110"/>
    </source>
</evidence>
<dbReference type="Pfam" id="PF00072">
    <property type="entry name" value="Response_reg"/>
    <property type="match status" value="1"/>
</dbReference>
<dbReference type="SUPFAM" id="SSF52172">
    <property type="entry name" value="CheY-like"/>
    <property type="match status" value="1"/>
</dbReference>
<proteinExistence type="predicted"/>
<dbReference type="InterPro" id="IPR001789">
    <property type="entry name" value="Sig_transdc_resp-reg_receiver"/>
</dbReference>
<gene>
    <name evidence="4" type="ORF">A2438_07035</name>
</gene>
<dbReference type="InterPro" id="IPR011006">
    <property type="entry name" value="CheY-like_superfamily"/>
</dbReference>
<protein>
    <recommendedName>
        <fullName evidence="3">Response regulatory domain-containing protein</fullName>
    </recommendedName>
</protein>
<dbReference type="GO" id="GO:0000160">
    <property type="term" value="P:phosphorelay signal transduction system"/>
    <property type="evidence" value="ECO:0007669"/>
    <property type="project" value="InterPro"/>
</dbReference>
<name>A0A1F4U2S7_UNCSA</name>
<dbReference type="EMBL" id="MEUJ01000011">
    <property type="protein sequence ID" value="OGC39264.1"/>
    <property type="molecule type" value="Genomic_DNA"/>
</dbReference>
<feature type="domain" description="Response regulatory" evidence="3">
    <location>
        <begin position="3"/>
        <end position="119"/>
    </location>
</feature>
<feature type="modified residue" description="4-aspartylphosphate" evidence="2">
    <location>
        <position position="52"/>
    </location>
</feature>
<evidence type="ECO:0000313" key="4">
    <source>
        <dbReference type="EMBL" id="OGC39264.1"/>
    </source>
</evidence>
<evidence type="ECO:0000313" key="5">
    <source>
        <dbReference type="Proteomes" id="UP000179242"/>
    </source>
</evidence>
<comment type="caution">
    <text evidence="4">The sequence shown here is derived from an EMBL/GenBank/DDBJ whole genome shotgun (WGS) entry which is preliminary data.</text>
</comment>
<sequence length="123" mass="14042">MSKLLLIDDEREFVEMLSVVLKRAGNQMLEAFNGEDGIKIAKKEKPDVILLDINMPKMDGHEVALRLKNDEETKMIPIIIVTAKKDSETISRSFDLEVADYITKPFENSVLLEKIKKALSPRR</sequence>
<accession>A0A1F4U2S7</accession>
<reference evidence="4 5" key="1">
    <citation type="journal article" date="2016" name="Nat. Commun.">
        <title>Thousands of microbial genomes shed light on interconnected biogeochemical processes in an aquifer system.</title>
        <authorList>
            <person name="Anantharaman K."/>
            <person name="Brown C.T."/>
            <person name="Hug L.A."/>
            <person name="Sharon I."/>
            <person name="Castelle C.J."/>
            <person name="Probst A.J."/>
            <person name="Thomas B.C."/>
            <person name="Singh A."/>
            <person name="Wilkins M.J."/>
            <person name="Karaoz U."/>
            <person name="Brodie E.L."/>
            <person name="Williams K.H."/>
            <person name="Hubbard S.S."/>
            <person name="Banfield J.F."/>
        </authorList>
    </citation>
    <scope>NUCLEOTIDE SEQUENCE [LARGE SCALE GENOMIC DNA]</scope>
</reference>
<dbReference type="InterPro" id="IPR050595">
    <property type="entry name" value="Bact_response_regulator"/>
</dbReference>
<dbReference type="Gene3D" id="3.40.50.2300">
    <property type="match status" value="1"/>
</dbReference>
<dbReference type="PANTHER" id="PTHR44591:SF3">
    <property type="entry name" value="RESPONSE REGULATORY DOMAIN-CONTAINING PROTEIN"/>
    <property type="match status" value="1"/>
</dbReference>
<dbReference type="PANTHER" id="PTHR44591">
    <property type="entry name" value="STRESS RESPONSE REGULATOR PROTEIN 1"/>
    <property type="match status" value="1"/>
</dbReference>
<dbReference type="SMART" id="SM00448">
    <property type="entry name" value="REC"/>
    <property type="match status" value="1"/>
</dbReference>
<evidence type="ECO:0000256" key="2">
    <source>
        <dbReference type="PROSITE-ProRule" id="PRU00169"/>
    </source>
</evidence>
<evidence type="ECO:0000256" key="1">
    <source>
        <dbReference type="ARBA" id="ARBA00022553"/>
    </source>
</evidence>
<dbReference type="Proteomes" id="UP000179242">
    <property type="component" value="Unassembled WGS sequence"/>
</dbReference>
<organism evidence="4 5">
    <name type="scientific">candidate division WOR-1 bacterium RIFOXYC2_FULL_46_14</name>
    <dbReference type="NCBI Taxonomy" id="1802587"/>
    <lineage>
        <taxon>Bacteria</taxon>
        <taxon>Bacillati</taxon>
        <taxon>Saganbacteria</taxon>
    </lineage>
</organism>
<keyword evidence="1 2" id="KW-0597">Phosphoprotein</keyword>
<dbReference type="PROSITE" id="PS50110">
    <property type="entry name" value="RESPONSE_REGULATORY"/>
    <property type="match status" value="1"/>
</dbReference>